<reference evidence="1" key="1">
    <citation type="submission" date="2021-11" db="EMBL/GenBank/DDBJ databases">
        <title>Genome sequence.</title>
        <authorList>
            <person name="Sun Q."/>
        </authorList>
    </citation>
    <scope>NUCLEOTIDE SEQUENCE</scope>
    <source>
        <strain evidence="1">JC732</strain>
    </source>
</reference>
<comment type="caution">
    <text evidence="1">The sequence shown here is derived from an EMBL/GenBank/DDBJ whole genome shotgun (WGS) entry which is preliminary data.</text>
</comment>
<evidence type="ECO:0000313" key="2">
    <source>
        <dbReference type="Proteomes" id="UP001139103"/>
    </source>
</evidence>
<gene>
    <name evidence="1" type="ORF">LOC68_18905</name>
</gene>
<sequence length="108" mass="12752">MPDFELENLCCDLVSERRYEPFLIQLLRTDAGHWQRVLDLAQRSGIDLSQFRDLMMELSVVWLNHPTGDPSYVAILFYDFDSKWTKGADYNFVRVQQQLHDPDEKADK</sequence>
<dbReference type="AlphaFoldDB" id="A0A9X1MQF7"/>
<dbReference type="RefSeq" id="WP_230221634.1">
    <property type="nucleotide sequence ID" value="NZ_JAJKFT010000010.1"/>
</dbReference>
<proteinExistence type="predicted"/>
<keyword evidence="2" id="KW-1185">Reference proteome</keyword>
<accession>A0A9X1MQF7</accession>
<evidence type="ECO:0000313" key="1">
    <source>
        <dbReference type="EMBL" id="MCC9630470.1"/>
    </source>
</evidence>
<protein>
    <submittedName>
        <fullName evidence="1">Uncharacterized protein</fullName>
    </submittedName>
</protein>
<name>A0A9X1MQF7_9BACT</name>
<dbReference type="Proteomes" id="UP001139103">
    <property type="component" value="Unassembled WGS sequence"/>
</dbReference>
<dbReference type="EMBL" id="JAJKFT010000010">
    <property type="protein sequence ID" value="MCC9630470.1"/>
    <property type="molecule type" value="Genomic_DNA"/>
</dbReference>
<organism evidence="1 2">
    <name type="scientific">Blastopirellula sediminis</name>
    <dbReference type="NCBI Taxonomy" id="2894196"/>
    <lineage>
        <taxon>Bacteria</taxon>
        <taxon>Pseudomonadati</taxon>
        <taxon>Planctomycetota</taxon>
        <taxon>Planctomycetia</taxon>
        <taxon>Pirellulales</taxon>
        <taxon>Pirellulaceae</taxon>
        <taxon>Blastopirellula</taxon>
    </lineage>
</organism>